<feature type="transmembrane region" description="Helical" evidence="7">
    <location>
        <begin position="28"/>
        <end position="57"/>
    </location>
</feature>
<comment type="similarity">
    <text evidence="2 7">Belongs to the DedA family.</text>
</comment>
<keyword evidence="6 7" id="KW-0472">Membrane</keyword>
<keyword evidence="10" id="KW-1185">Reference proteome</keyword>
<evidence type="ECO:0000256" key="6">
    <source>
        <dbReference type="ARBA" id="ARBA00023136"/>
    </source>
</evidence>
<feature type="transmembrane region" description="Helical" evidence="7">
    <location>
        <begin position="64"/>
        <end position="87"/>
    </location>
</feature>
<dbReference type="InterPro" id="IPR032816">
    <property type="entry name" value="VTT_dom"/>
</dbReference>
<dbReference type="PANTHER" id="PTHR30353:SF15">
    <property type="entry name" value="INNER MEMBRANE PROTEIN YABI"/>
    <property type="match status" value="1"/>
</dbReference>
<keyword evidence="5 7" id="KW-1133">Transmembrane helix</keyword>
<dbReference type="OrthoDB" id="9813426at2"/>
<dbReference type="Pfam" id="PF09335">
    <property type="entry name" value="VTT_dom"/>
    <property type="match status" value="1"/>
</dbReference>
<dbReference type="Proteomes" id="UP000184501">
    <property type="component" value="Unassembled WGS sequence"/>
</dbReference>
<evidence type="ECO:0000256" key="3">
    <source>
        <dbReference type="ARBA" id="ARBA00022475"/>
    </source>
</evidence>
<dbReference type="PANTHER" id="PTHR30353">
    <property type="entry name" value="INNER MEMBRANE PROTEIN DEDA-RELATED"/>
    <property type="match status" value="1"/>
</dbReference>
<keyword evidence="3 7" id="KW-1003">Cell membrane</keyword>
<proteinExistence type="inferred from homology"/>
<sequence>MQTDLPAAVALAASPLEAAGPVAVWLVVLGFVFAECAFIVGLFLPGDSLLLTAGVVLAQHDHELGVWLLSLTVTGVAVAGNHVGYVIGSRTGLRLVARRGGKVLSRENLERAKRFFDRWGFWAIVAARWLPWVRTLAPLLAGAAQMDRRRYLVASVSGAIVWAPTLMLVGYYAAGLLDRNPWVRTVAVIGFLTFVVGGTVYGLWRYRQEMRRPVEEVASLSSTPGDDS</sequence>
<dbReference type="EMBL" id="FQVN01000001">
    <property type="protein sequence ID" value="SHE56049.1"/>
    <property type="molecule type" value="Genomic_DNA"/>
</dbReference>
<evidence type="ECO:0000256" key="7">
    <source>
        <dbReference type="RuleBase" id="RU367016"/>
    </source>
</evidence>
<feature type="transmembrane region" description="Helical" evidence="7">
    <location>
        <begin position="186"/>
        <end position="204"/>
    </location>
</feature>
<accession>A0A1M4UH71</accession>
<organism evidence="9 10">
    <name type="scientific">Streptoalloteichus hindustanus</name>
    <dbReference type="NCBI Taxonomy" id="2017"/>
    <lineage>
        <taxon>Bacteria</taxon>
        <taxon>Bacillati</taxon>
        <taxon>Actinomycetota</taxon>
        <taxon>Actinomycetes</taxon>
        <taxon>Pseudonocardiales</taxon>
        <taxon>Pseudonocardiaceae</taxon>
        <taxon>Streptoalloteichus</taxon>
    </lineage>
</organism>
<feature type="domain" description="VTT" evidence="8">
    <location>
        <begin position="44"/>
        <end position="171"/>
    </location>
</feature>
<evidence type="ECO:0000256" key="4">
    <source>
        <dbReference type="ARBA" id="ARBA00022692"/>
    </source>
</evidence>
<name>A0A1M4UH71_STRHI</name>
<evidence type="ECO:0000256" key="2">
    <source>
        <dbReference type="ARBA" id="ARBA00010792"/>
    </source>
</evidence>
<dbReference type="GO" id="GO:0005886">
    <property type="term" value="C:plasma membrane"/>
    <property type="evidence" value="ECO:0007669"/>
    <property type="project" value="UniProtKB-SubCell"/>
</dbReference>
<evidence type="ECO:0000259" key="8">
    <source>
        <dbReference type="Pfam" id="PF09335"/>
    </source>
</evidence>
<reference evidence="9 10" key="1">
    <citation type="submission" date="2016-11" db="EMBL/GenBank/DDBJ databases">
        <authorList>
            <person name="Jaros S."/>
            <person name="Januszkiewicz K."/>
            <person name="Wedrychowicz H."/>
        </authorList>
    </citation>
    <scope>NUCLEOTIDE SEQUENCE [LARGE SCALE GENOMIC DNA]</scope>
    <source>
        <strain evidence="9 10">DSM 44523</strain>
    </source>
</reference>
<protein>
    <submittedName>
        <fullName evidence="9">Membrane-associated protein</fullName>
    </submittedName>
</protein>
<dbReference type="STRING" id="2017.SAMN05444320_101423"/>
<comment type="subcellular location">
    <subcellularLocation>
        <location evidence="1 7">Cell membrane</location>
        <topology evidence="1 7">Multi-pass membrane protein</topology>
    </subcellularLocation>
</comment>
<dbReference type="RefSeq" id="WP_073479589.1">
    <property type="nucleotide sequence ID" value="NZ_FQVN01000001.1"/>
</dbReference>
<dbReference type="AlphaFoldDB" id="A0A1M4UH71"/>
<gene>
    <name evidence="9" type="ORF">SAMN05444320_101423</name>
</gene>
<evidence type="ECO:0000313" key="9">
    <source>
        <dbReference type="EMBL" id="SHE56049.1"/>
    </source>
</evidence>
<dbReference type="InterPro" id="IPR032818">
    <property type="entry name" value="DedA-like"/>
</dbReference>
<evidence type="ECO:0000256" key="5">
    <source>
        <dbReference type="ARBA" id="ARBA00022989"/>
    </source>
</evidence>
<keyword evidence="4 7" id="KW-0812">Transmembrane</keyword>
<feature type="transmembrane region" description="Helical" evidence="7">
    <location>
        <begin position="152"/>
        <end position="174"/>
    </location>
</feature>
<evidence type="ECO:0000313" key="10">
    <source>
        <dbReference type="Proteomes" id="UP000184501"/>
    </source>
</evidence>
<evidence type="ECO:0000256" key="1">
    <source>
        <dbReference type="ARBA" id="ARBA00004651"/>
    </source>
</evidence>